<comment type="similarity">
    <text evidence="7">Belongs to the binding-protein-dependent transport system permease family.</text>
</comment>
<dbReference type="InterPro" id="IPR035906">
    <property type="entry name" value="MetI-like_sf"/>
</dbReference>
<keyword evidence="2 7" id="KW-0813">Transport</keyword>
<evidence type="ECO:0000256" key="1">
    <source>
        <dbReference type="ARBA" id="ARBA00004651"/>
    </source>
</evidence>
<evidence type="ECO:0000256" key="2">
    <source>
        <dbReference type="ARBA" id="ARBA00022448"/>
    </source>
</evidence>
<gene>
    <name evidence="9" type="ORF">H4W81_009155</name>
</gene>
<keyword evidence="10" id="KW-1185">Reference proteome</keyword>
<dbReference type="SUPFAM" id="SSF161098">
    <property type="entry name" value="MetI-like"/>
    <property type="match status" value="1"/>
</dbReference>
<feature type="transmembrane region" description="Helical" evidence="7">
    <location>
        <begin position="210"/>
        <end position="232"/>
    </location>
</feature>
<reference evidence="9 10" key="1">
    <citation type="submission" date="2020-10" db="EMBL/GenBank/DDBJ databases">
        <title>Sequencing the genomes of 1000 actinobacteria strains.</title>
        <authorList>
            <person name="Klenk H.-P."/>
        </authorList>
    </citation>
    <scope>NUCLEOTIDE SEQUENCE [LARGE SCALE GENOMIC DNA]</scope>
    <source>
        <strain evidence="9 10">DSM 43748</strain>
    </source>
</reference>
<dbReference type="EMBL" id="JADBEF010000001">
    <property type="protein sequence ID" value="MBE1566376.1"/>
    <property type="molecule type" value="Genomic_DNA"/>
</dbReference>
<keyword evidence="3" id="KW-1003">Cell membrane</keyword>
<evidence type="ECO:0000259" key="8">
    <source>
        <dbReference type="PROSITE" id="PS50928"/>
    </source>
</evidence>
<dbReference type="Proteomes" id="UP000661607">
    <property type="component" value="Unassembled WGS sequence"/>
</dbReference>
<feature type="transmembrane region" description="Helical" evidence="7">
    <location>
        <begin position="91"/>
        <end position="111"/>
    </location>
</feature>
<dbReference type="CDD" id="cd06261">
    <property type="entry name" value="TM_PBP2"/>
    <property type="match status" value="1"/>
</dbReference>
<evidence type="ECO:0000256" key="5">
    <source>
        <dbReference type="ARBA" id="ARBA00022989"/>
    </source>
</evidence>
<evidence type="ECO:0000256" key="6">
    <source>
        <dbReference type="ARBA" id="ARBA00023136"/>
    </source>
</evidence>
<feature type="transmembrane region" description="Helical" evidence="7">
    <location>
        <begin position="117"/>
        <end position="135"/>
    </location>
</feature>
<accession>A0ABR9KWG2</accession>
<keyword evidence="5 7" id="KW-1133">Transmembrane helix</keyword>
<keyword evidence="6 7" id="KW-0472">Membrane</keyword>
<comment type="subcellular location">
    <subcellularLocation>
        <location evidence="1 7">Cell membrane</location>
        <topology evidence="1 7">Multi-pass membrane protein</topology>
    </subcellularLocation>
</comment>
<name>A0ABR9KWG2_9ACTN</name>
<evidence type="ECO:0000313" key="10">
    <source>
        <dbReference type="Proteomes" id="UP000661607"/>
    </source>
</evidence>
<evidence type="ECO:0000313" key="9">
    <source>
        <dbReference type="EMBL" id="MBE1566376.1"/>
    </source>
</evidence>
<organism evidence="9 10">
    <name type="scientific">Nonomuraea africana</name>
    <dbReference type="NCBI Taxonomy" id="46171"/>
    <lineage>
        <taxon>Bacteria</taxon>
        <taxon>Bacillati</taxon>
        <taxon>Actinomycetota</taxon>
        <taxon>Actinomycetes</taxon>
        <taxon>Streptosporangiales</taxon>
        <taxon>Streptosporangiaceae</taxon>
        <taxon>Nonomuraea</taxon>
    </lineage>
</organism>
<dbReference type="Pfam" id="PF00528">
    <property type="entry name" value="BPD_transp_1"/>
    <property type="match status" value="1"/>
</dbReference>
<dbReference type="Gene3D" id="1.10.3720.10">
    <property type="entry name" value="MetI-like"/>
    <property type="match status" value="1"/>
</dbReference>
<protein>
    <submittedName>
        <fullName evidence="9">ABC-type nitrate/sulfonate/bicarbonate transport system permease component</fullName>
    </submittedName>
</protein>
<feature type="transmembrane region" description="Helical" evidence="7">
    <location>
        <begin position="168"/>
        <end position="190"/>
    </location>
</feature>
<feature type="domain" description="ABC transmembrane type-1" evidence="8">
    <location>
        <begin position="53"/>
        <end position="229"/>
    </location>
</feature>
<evidence type="ECO:0000256" key="4">
    <source>
        <dbReference type="ARBA" id="ARBA00022692"/>
    </source>
</evidence>
<evidence type="ECO:0000256" key="7">
    <source>
        <dbReference type="RuleBase" id="RU363032"/>
    </source>
</evidence>
<comment type="caution">
    <text evidence="9">The sequence shown here is derived from an EMBL/GenBank/DDBJ whole genome shotgun (WGS) entry which is preliminary data.</text>
</comment>
<keyword evidence="4 7" id="KW-0812">Transmembrane</keyword>
<dbReference type="PANTHER" id="PTHR30151">
    <property type="entry name" value="ALKANE SULFONATE ABC TRANSPORTER-RELATED, MEMBRANE SUBUNIT"/>
    <property type="match status" value="1"/>
</dbReference>
<feature type="transmembrane region" description="Helical" evidence="7">
    <location>
        <begin position="61"/>
        <end position="79"/>
    </location>
</feature>
<dbReference type="PROSITE" id="PS50928">
    <property type="entry name" value="ABC_TM1"/>
    <property type="match status" value="1"/>
</dbReference>
<proteinExistence type="inferred from homology"/>
<dbReference type="PANTHER" id="PTHR30151:SF0">
    <property type="entry name" value="ABC TRANSPORTER PERMEASE PROTEIN MJ0413-RELATED"/>
    <property type="match status" value="1"/>
</dbReference>
<sequence>MIRRLAWYWLIPVAAVAWELVTRSAGAVYFPPPSAILARMREMAVTEDVAADLVPSLARLAVGWALAAAAGVALGVLLGRSALLAKLVEPLVHFGRSVPPAALLPVFLVFFKVGTPIQLAAIVYGVLWPVLVNSMDGARHVDTQYLDTAQVFHLPRWRIVLPAAAPKIFAGLRLSVALALIMMVISELYASSEGIGHRMREAEGSFDIPAMWAGIVLLGVLGVVLNGVFLAVERRALRWHRGRTAA</sequence>
<dbReference type="RefSeq" id="WP_318782475.1">
    <property type="nucleotide sequence ID" value="NZ_BAAASY010000021.1"/>
</dbReference>
<dbReference type="InterPro" id="IPR000515">
    <property type="entry name" value="MetI-like"/>
</dbReference>
<feature type="transmembrane region" description="Helical" evidence="7">
    <location>
        <begin position="7"/>
        <end position="30"/>
    </location>
</feature>
<evidence type="ECO:0000256" key="3">
    <source>
        <dbReference type="ARBA" id="ARBA00022475"/>
    </source>
</evidence>